<dbReference type="InterPro" id="IPR009772">
    <property type="entry name" value="CDC123"/>
</dbReference>
<reference evidence="3 4" key="1">
    <citation type="submission" date="2016-07" db="EMBL/GenBank/DDBJ databases">
        <title>Pervasive Adenine N6-methylation of Active Genes in Fungi.</title>
        <authorList>
            <consortium name="DOE Joint Genome Institute"/>
            <person name="Mondo S.J."/>
            <person name="Dannebaum R.O."/>
            <person name="Kuo R.C."/>
            <person name="Labutti K."/>
            <person name="Haridas S."/>
            <person name="Kuo A."/>
            <person name="Salamov A."/>
            <person name="Ahrendt S.R."/>
            <person name="Lipzen A."/>
            <person name="Sullivan W."/>
            <person name="Andreopoulos W.B."/>
            <person name="Clum A."/>
            <person name="Lindquist E."/>
            <person name="Daum C."/>
            <person name="Ramamoorthy G.K."/>
            <person name="Gryganskyi A."/>
            <person name="Culley D."/>
            <person name="Magnuson J.K."/>
            <person name="James T.Y."/>
            <person name="O'Malley M.A."/>
            <person name="Stajich J.E."/>
            <person name="Spatafora J.W."/>
            <person name="Visel A."/>
            <person name="Grigoriev I.V."/>
        </authorList>
    </citation>
    <scope>NUCLEOTIDE SEQUENCE [LARGE SCALE GENOMIC DNA]</scope>
    <source>
        <strain evidence="3 4">62-1032</strain>
    </source>
</reference>
<comment type="caution">
    <text evidence="3">The sequence shown here is derived from an EMBL/GenBank/DDBJ whole genome shotgun (WGS) entry which is preliminary data.</text>
</comment>
<evidence type="ECO:0000313" key="4">
    <source>
        <dbReference type="Proteomes" id="UP000193467"/>
    </source>
</evidence>
<dbReference type="InParanoid" id="A0A1Y2FKL2"/>
<sequence length="426" mass="47968">MSRPSSSEELQDSTDSSAAGFPPLTRAAVLACQFSSWYPTFRKHSPKATVIKPLEDRFIDYLESDGLFLPEGSGPMGVSELSDDEDSRNGSESEDDQSWQVTFPELDADIRRILTKYDGAVFPKLNWSSPQDAAWMIPGQALKCQCPADVYLLLKSSDFISHDLDHAFDECVDYEPEKEEESVQEEASAPPQDDLAQLAAQLALQEQETSATDSSDDEEALERPTRRRKSPYKFELVLKKWFDMPKSQEWRCFVKDRKLVAISQRDTNYYDFLQPEDVQADLRAKISAFFKDEIRDVFPSQSYVIDLYLTRGNDRLFIIDFNPYAPQTDALLFAWESLNALSPSAPSSSSSTPSPYPLLRVIDSPTMSSQTMPSFSHNRYPKDVVELSDGTSIADFAKEWAKKLEEGVKDSVGGEEEREGSDVAGR</sequence>
<feature type="compositionally biased region" description="Polar residues" evidence="2">
    <location>
        <begin position="1"/>
        <end position="17"/>
    </location>
</feature>
<dbReference type="PANTHER" id="PTHR15323:SF6">
    <property type="entry name" value="CELL DIVISION CYCLE PROTEIN 123 HOMOLOG"/>
    <property type="match status" value="1"/>
</dbReference>
<organism evidence="3 4">
    <name type="scientific">Leucosporidium creatinivorum</name>
    <dbReference type="NCBI Taxonomy" id="106004"/>
    <lineage>
        <taxon>Eukaryota</taxon>
        <taxon>Fungi</taxon>
        <taxon>Dikarya</taxon>
        <taxon>Basidiomycota</taxon>
        <taxon>Pucciniomycotina</taxon>
        <taxon>Microbotryomycetes</taxon>
        <taxon>Leucosporidiales</taxon>
        <taxon>Leucosporidium</taxon>
    </lineage>
</organism>
<feature type="region of interest" description="Disordered" evidence="2">
    <location>
        <begin position="1"/>
        <end position="20"/>
    </location>
</feature>
<feature type="region of interest" description="Disordered" evidence="2">
    <location>
        <begin position="407"/>
        <end position="426"/>
    </location>
</feature>
<feature type="compositionally biased region" description="Acidic residues" evidence="2">
    <location>
        <begin position="81"/>
        <end position="97"/>
    </location>
</feature>
<dbReference type="PANTHER" id="PTHR15323">
    <property type="entry name" value="D123 PROTEIN"/>
    <property type="match status" value="1"/>
</dbReference>
<gene>
    <name evidence="3" type="ORF">BCR35DRAFT_278201</name>
</gene>
<dbReference type="GO" id="GO:0005737">
    <property type="term" value="C:cytoplasm"/>
    <property type="evidence" value="ECO:0007669"/>
    <property type="project" value="TreeGrafter"/>
</dbReference>
<keyword evidence="4" id="KW-1185">Reference proteome</keyword>
<dbReference type="AlphaFoldDB" id="A0A1Y2FKL2"/>
<evidence type="ECO:0000256" key="2">
    <source>
        <dbReference type="SAM" id="MobiDB-lite"/>
    </source>
</evidence>
<dbReference type="OrthoDB" id="360540at2759"/>
<accession>A0A1Y2FKL2</accession>
<protein>
    <submittedName>
        <fullName evidence="3">D123-domain-containing protein</fullName>
    </submittedName>
</protein>
<feature type="region of interest" description="Disordered" evidence="2">
    <location>
        <begin position="70"/>
        <end position="98"/>
    </location>
</feature>
<feature type="region of interest" description="Disordered" evidence="2">
    <location>
        <begin position="206"/>
        <end position="226"/>
    </location>
</feature>
<evidence type="ECO:0000256" key="1">
    <source>
        <dbReference type="ARBA" id="ARBA00011047"/>
    </source>
</evidence>
<comment type="similarity">
    <text evidence="1">Belongs to the CDC123 family.</text>
</comment>
<dbReference type="FunCoup" id="A0A1Y2FKL2">
    <property type="interactions" value="511"/>
</dbReference>
<name>A0A1Y2FKL2_9BASI</name>
<proteinExistence type="inferred from homology"/>
<dbReference type="Pfam" id="PF07065">
    <property type="entry name" value="D123"/>
    <property type="match status" value="1"/>
</dbReference>
<dbReference type="Proteomes" id="UP000193467">
    <property type="component" value="Unassembled WGS sequence"/>
</dbReference>
<evidence type="ECO:0000313" key="3">
    <source>
        <dbReference type="EMBL" id="ORY84107.1"/>
    </source>
</evidence>
<dbReference type="STRING" id="106004.A0A1Y2FKL2"/>
<dbReference type="EMBL" id="MCGR01000018">
    <property type="protein sequence ID" value="ORY84107.1"/>
    <property type="molecule type" value="Genomic_DNA"/>
</dbReference>